<dbReference type="PANTHER" id="PTHR35549">
    <property type="entry name" value="OS04G0584500 PROTEIN"/>
    <property type="match status" value="1"/>
</dbReference>
<name>A0A392MMX0_9FABA</name>
<sequence>MVRKLQGDEWQAALHFLQAVLVSPMLVWNEFAPQLCESLFRKHGNRSLEFVSSSNSEEEIDEVFVKEKARRYKECLVYYQVMLYGEIPWWSSYCSKNSASYIYYESSGDKGSGNPKFD</sequence>
<accession>A0A392MMX0</accession>
<dbReference type="PANTHER" id="PTHR35549:SF2">
    <property type="entry name" value="TRANSDUCIN_WD40 REPEAT-LIKE SUPERFAMILY PROTEIN"/>
    <property type="match status" value="1"/>
</dbReference>
<reference evidence="1 2" key="1">
    <citation type="journal article" date="2018" name="Front. Plant Sci.">
        <title>Red Clover (Trifolium pratense) and Zigzag Clover (T. medium) - A Picture of Genomic Similarities and Differences.</title>
        <authorList>
            <person name="Dluhosova J."/>
            <person name="Istvanek J."/>
            <person name="Nedelnik J."/>
            <person name="Repkova J."/>
        </authorList>
    </citation>
    <scope>NUCLEOTIDE SEQUENCE [LARGE SCALE GENOMIC DNA]</scope>
    <source>
        <strain evidence="2">cv. 10/8</strain>
        <tissue evidence="1">Leaf</tissue>
    </source>
</reference>
<evidence type="ECO:0000313" key="1">
    <source>
        <dbReference type="EMBL" id="MCH87988.1"/>
    </source>
</evidence>
<dbReference type="Proteomes" id="UP000265520">
    <property type="component" value="Unassembled WGS sequence"/>
</dbReference>
<comment type="caution">
    <text evidence="1">The sequence shown here is derived from an EMBL/GenBank/DDBJ whole genome shotgun (WGS) entry which is preliminary data.</text>
</comment>
<gene>
    <name evidence="1" type="ORF">A2U01_0008869</name>
</gene>
<keyword evidence="2" id="KW-1185">Reference proteome</keyword>
<organism evidence="1 2">
    <name type="scientific">Trifolium medium</name>
    <dbReference type="NCBI Taxonomy" id="97028"/>
    <lineage>
        <taxon>Eukaryota</taxon>
        <taxon>Viridiplantae</taxon>
        <taxon>Streptophyta</taxon>
        <taxon>Embryophyta</taxon>
        <taxon>Tracheophyta</taxon>
        <taxon>Spermatophyta</taxon>
        <taxon>Magnoliopsida</taxon>
        <taxon>eudicotyledons</taxon>
        <taxon>Gunneridae</taxon>
        <taxon>Pentapetalae</taxon>
        <taxon>rosids</taxon>
        <taxon>fabids</taxon>
        <taxon>Fabales</taxon>
        <taxon>Fabaceae</taxon>
        <taxon>Papilionoideae</taxon>
        <taxon>50 kb inversion clade</taxon>
        <taxon>NPAAA clade</taxon>
        <taxon>Hologalegina</taxon>
        <taxon>IRL clade</taxon>
        <taxon>Trifolieae</taxon>
        <taxon>Trifolium</taxon>
    </lineage>
</organism>
<evidence type="ECO:0000313" key="2">
    <source>
        <dbReference type="Proteomes" id="UP000265520"/>
    </source>
</evidence>
<proteinExistence type="predicted"/>
<dbReference type="EMBL" id="LXQA010013291">
    <property type="protein sequence ID" value="MCH87988.1"/>
    <property type="molecule type" value="Genomic_DNA"/>
</dbReference>
<dbReference type="AlphaFoldDB" id="A0A392MMX0"/>
<protein>
    <submittedName>
        <fullName evidence="1">Putative E3 ubiquitin-protein ligase LIN-1</fullName>
    </submittedName>
</protein>